<evidence type="ECO:0000256" key="3">
    <source>
        <dbReference type="ARBA" id="ARBA00022729"/>
    </source>
</evidence>
<comment type="similarity">
    <text evidence="2">Belongs to the MipA/OmpV family.</text>
</comment>
<reference evidence="7 8" key="1">
    <citation type="submission" date="2016-08" db="EMBL/GenBank/DDBJ databases">
        <title>Draft genome sequence of Candidatus Piscirickettsia litoralis, from seawater.</title>
        <authorList>
            <person name="Wan X."/>
            <person name="Lee A.J."/>
            <person name="Hou S."/>
            <person name="Donachie S.P."/>
        </authorList>
    </citation>
    <scope>NUCLEOTIDE SEQUENCE [LARGE SCALE GENOMIC DNA]</scope>
    <source>
        <strain evidence="7 8">Y2</strain>
    </source>
</reference>
<gene>
    <name evidence="7" type="ORF">BGC07_07855</name>
</gene>
<dbReference type="RefSeq" id="WP_069312649.1">
    <property type="nucleotide sequence ID" value="NZ_MDTU01000001.1"/>
</dbReference>
<dbReference type="PANTHER" id="PTHR38776">
    <property type="entry name" value="MLTA-INTERACTING PROTEIN-RELATED"/>
    <property type="match status" value="1"/>
</dbReference>
<dbReference type="SUPFAM" id="SSF56925">
    <property type="entry name" value="OMPA-like"/>
    <property type="match status" value="1"/>
</dbReference>
<evidence type="ECO:0000313" key="7">
    <source>
        <dbReference type="EMBL" id="ODN42852.1"/>
    </source>
</evidence>
<comment type="caution">
    <text evidence="7">The sequence shown here is derived from an EMBL/GenBank/DDBJ whole genome shotgun (WGS) entry which is preliminary data.</text>
</comment>
<feature type="chain" id="PRO_5045382685" description="Structural protein MipA" evidence="6">
    <location>
        <begin position="22"/>
        <end position="284"/>
    </location>
</feature>
<dbReference type="PANTHER" id="PTHR38776:SF1">
    <property type="entry name" value="MLTA-INTERACTING PROTEIN-RELATED"/>
    <property type="match status" value="1"/>
</dbReference>
<evidence type="ECO:0000256" key="4">
    <source>
        <dbReference type="ARBA" id="ARBA00023136"/>
    </source>
</evidence>
<dbReference type="InterPro" id="IPR011250">
    <property type="entry name" value="OMP/PagP_B-barrel"/>
</dbReference>
<evidence type="ECO:0000256" key="6">
    <source>
        <dbReference type="SAM" id="SignalP"/>
    </source>
</evidence>
<organism evidence="7 8">
    <name type="scientific">Piscirickettsia litoralis</name>
    <dbReference type="NCBI Taxonomy" id="1891921"/>
    <lineage>
        <taxon>Bacteria</taxon>
        <taxon>Pseudomonadati</taxon>
        <taxon>Pseudomonadota</taxon>
        <taxon>Gammaproteobacteria</taxon>
        <taxon>Thiotrichales</taxon>
        <taxon>Piscirickettsiaceae</taxon>
        <taxon>Piscirickettsia</taxon>
    </lineage>
</organism>
<dbReference type="InterPro" id="IPR010583">
    <property type="entry name" value="MipA"/>
</dbReference>
<evidence type="ECO:0000256" key="2">
    <source>
        <dbReference type="ARBA" id="ARBA00005722"/>
    </source>
</evidence>
<evidence type="ECO:0000256" key="5">
    <source>
        <dbReference type="ARBA" id="ARBA00023237"/>
    </source>
</evidence>
<dbReference type="Pfam" id="PF06629">
    <property type="entry name" value="MipA"/>
    <property type="match status" value="1"/>
</dbReference>
<evidence type="ECO:0000256" key="1">
    <source>
        <dbReference type="ARBA" id="ARBA00004442"/>
    </source>
</evidence>
<name>A0ABX3A1W6_9GAMM</name>
<dbReference type="EMBL" id="MDTU01000001">
    <property type="protein sequence ID" value="ODN42852.1"/>
    <property type="molecule type" value="Genomic_DNA"/>
</dbReference>
<protein>
    <recommendedName>
        <fullName evidence="9">Structural protein MipA</fullName>
    </recommendedName>
</protein>
<proteinExistence type="inferred from homology"/>
<dbReference type="Proteomes" id="UP000094329">
    <property type="component" value="Unassembled WGS sequence"/>
</dbReference>
<evidence type="ECO:0000313" key="8">
    <source>
        <dbReference type="Proteomes" id="UP000094329"/>
    </source>
</evidence>
<evidence type="ECO:0008006" key="9">
    <source>
        <dbReference type="Google" id="ProtNLM"/>
    </source>
</evidence>
<keyword evidence="8" id="KW-1185">Reference proteome</keyword>
<feature type="signal peptide" evidence="6">
    <location>
        <begin position="1"/>
        <end position="21"/>
    </location>
</feature>
<comment type="subcellular location">
    <subcellularLocation>
        <location evidence="1">Cell outer membrane</location>
    </subcellularLocation>
</comment>
<sequence>MKKAILVAVVGCLGMTSSVWALKAAPGGAGAQQPQLPAANMWHYSTSIGAGWIPQYSGSKSYKATPLVNASAKYNDYRIALNGSSALTGINIAANVIPSKKFHFGPIFVYSFGRDDDTGNAQVNKLTEVDKSLFGGAFASYNFYKLMNPYDKLTLRTDVLHDVGGHSQGYVVNLSANYSTPLSKKLFIVTGVSARYGSSDFMESFYGVSTTDAANSGISAYKAGASLQSASVHVTGNYLINKAWSTFVSTGYTRLLGDAKDSSIVKEVGTANQFFVGAGVSYRF</sequence>
<keyword evidence="5" id="KW-0998">Cell outer membrane</keyword>
<accession>A0ABX3A1W6</accession>
<keyword evidence="3 6" id="KW-0732">Signal</keyword>
<keyword evidence="4" id="KW-0472">Membrane</keyword>